<accession>A0ABV5T709</accession>
<organism evidence="1 2">
    <name type="scientific">Streptosporangium vulgare</name>
    <dbReference type="NCBI Taxonomy" id="46190"/>
    <lineage>
        <taxon>Bacteria</taxon>
        <taxon>Bacillati</taxon>
        <taxon>Actinomycetota</taxon>
        <taxon>Actinomycetes</taxon>
        <taxon>Streptosporangiales</taxon>
        <taxon>Streptosporangiaceae</taxon>
        <taxon>Streptosporangium</taxon>
    </lineage>
</organism>
<name>A0ABV5T709_9ACTN</name>
<reference evidence="1 2" key="1">
    <citation type="submission" date="2024-09" db="EMBL/GenBank/DDBJ databases">
        <authorList>
            <person name="Sun Q."/>
            <person name="Mori K."/>
        </authorList>
    </citation>
    <scope>NUCLEOTIDE SEQUENCE [LARGE SCALE GENOMIC DNA]</scope>
    <source>
        <strain evidence="1 2">JCM 3028</strain>
    </source>
</reference>
<evidence type="ECO:0000313" key="2">
    <source>
        <dbReference type="Proteomes" id="UP001589610"/>
    </source>
</evidence>
<gene>
    <name evidence="1" type="ORF">ACFFRH_00335</name>
</gene>
<dbReference type="EMBL" id="JBHMBS010000001">
    <property type="protein sequence ID" value="MFB9673915.1"/>
    <property type="molecule type" value="Genomic_DNA"/>
</dbReference>
<protein>
    <submittedName>
        <fullName evidence="1">Uncharacterized protein</fullName>
    </submittedName>
</protein>
<evidence type="ECO:0000313" key="1">
    <source>
        <dbReference type="EMBL" id="MFB9673915.1"/>
    </source>
</evidence>
<keyword evidence="2" id="KW-1185">Reference proteome</keyword>
<comment type="caution">
    <text evidence="1">The sequence shown here is derived from an EMBL/GenBank/DDBJ whole genome shotgun (WGS) entry which is preliminary data.</text>
</comment>
<dbReference type="Proteomes" id="UP001589610">
    <property type="component" value="Unassembled WGS sequence"/>
</dbReference>
<dbReference type="RefSeq" id="WP_344748346.1">
    <property type="nucleotide sequence ID" value="NZ_BAAAWW010000155.1"/>
</dbReference>
<proteinExistence type="predicted"/>
<sequence>MPSRDRLDRRTPLDVIDGAARVYDPIVRGEAGDPVHGVFLKDYMEAPW</sequence>